<evidence type="ECO:0000313" key="2">
    <source>
        <dbReference type="Proteomes" id="UP000183200"/>
    </source>
</evidence>
<dbReference type="EMBL" id="FNGY01000018">
    <property type="protein sequence ID" value="SDO68403.1"/>
    <property type="molecule type" value="Genomic_DNA"/>
</dbReference>
<gene>
    <name evidence="1" type="ORF">SAMN05421820_11827</name>
</gene>
<dbReference type="AlphaFoldDB" id="A0A1H0LK13"/>
<dbReference type="Proteomes" id="UP000183200">
    <property type="component" value="Unassembled WGS sequence"/>
</dbReference>
<evidence type="ECO:0000313" key="1">
    <source>
        <dbReference type="EMBL" id="SDO68403.1"/>
    </source>
</evidence>
<dbReference type="RefSeq" id="WP_074612953.1">
    <property type="nucleotide sequence ID" value="NZ_FNGY01000018.1"/>
</dbReference>
<dbReference type="OrthoDB" id="766269at2"/>
<organism evidence="1 2">
    <name type="scientific">Pedobacter steynii</name>
    <dbReference type="NCBI Taxonomy" id="430522"/>
    <lineage>
        <taxon>Bacteria</taxon>
        <taxon>Pseudomonadati</taxon>
        <taxon>Bacteroidota</taxon>
        <taxon>Sphingobacteriia</taxon>
        <taxon>Sphingobacteriales</taxon>
        <taxon>Sphingobacteriaceae</taxon>
        <taxon>Pedobacter</taxon>
    </lineage>
</organism>
<protein>
    <recommendedName>
        <fullName evidence="3">Outer membrane protein beta-barrel domain-containing protein</fullName>
    </recommendedName>
</protein>
<proteinExistence type="predicted"/>
<name>A0A1H0LK13_9SPHI</name>
<accession>A0A1H0LK13</accession>
<sequence>MKSNIILISMAFGLIYGGKTFAQDSDSLEFKEFNNLYFGFELGKNDRGIEMVQSAVWLQLGNNYYKIKGTSSSAPKPDSKRYKENSGPQLTDLSLILGKNYTFLKHHQLHVGSGLSMVTYKAKNKDAGFSDEEKEANMRYSIGLPVELRYSLNFNRNIALSFSAHASANPVRNFSGLSAGIMFGLF</sequence>
<reference evidence="2" key="1">
    <citation type="submission" date="2016-10" db="EMBL/GenBank/DDBJ databases">
        <authorList>
            <person name="Varghese N."/>
            <person name="Submissions S."/>
        </authorList>
    </citation>
    <scope>NUCLEOTIDE SEQUENCE [LARGE SCALE GENOMIC DNA]</scope>
    <source>
        <strain evidence="2">DSM 19110</strain>
    </source>
</reference>
<evidence type="ECO:0008006" key="3">
    <source>
        <dbReference type="Google" id="ProtNLM"/>
    </source>
</evidence>
<keyword evidence="2" id="KW-1185">Reference proteome</keyword>